<dbReference type="EMBL" id="CP064954">
    <property type="protein sequence ID" value="QPK79517.1"/>
    <property type="molecule type" value="Genomic_DNA"/>
</dbReference>
<protein>
    <submittedName>
        <fullName evidence="2">LGFP repeat-containing protein</fullName>
    </submittedName>
</protein>
<evidence type="ECO:0000313" key="3">
    <source>
        <dbReference type="Proteomes" id="UP000594681"/>
    </source>
</evidence>
<gene>
    <name evidence="2" type="ORF">G7Y31_02055</name>
</gene>
<dbReference type="Proteomes" id="UP000594681">
    <property type="component" value="Chromosome"/>
</dbReference>
<name>A0A7T0PCA7_9CORY</name>
<dbReference type="RefSeq" id="WP_165008692.1">
    <property type="nucleotide sequence ID" value="NZ_CP064954.1"/>
</dbReference>
<dbReference type="InterPro" id="IPR013207">
    <property type="entry name" value="LGFP"/>
</dbReference>
<keyword evidence="1" id="KW-0732">Signal</keyword>
<feature type="signal peptide" evidence="1">
    <location>
        <begin position="1"/>
        <end position="34"/>
    </location>
</feature>
<reference evidence="2 3" key="1">
    <citation type="submission" date="2020-11" db="EMBL/GenBank/DDBJ databases">
        <title>Corynebacterium sp. ZJ-599.</title>
        <authorList>
            <person name="Zhou J."/>
        </authorList>
    </citation>
    <scope>NUCLEOTIDE SEQUENCE [LARGE SCALE GENOMIC DNA]</scope>
    <source>
        <strain evidence="2 3">ZJ-599</strain>
    </source>
</reference>
<dbReference type="AlphaFoldDB" id="A0A7T0PCA7"/>
<organism evidence="2 3">
    <name type="scientific">Corynebacterium lizhenjunii</name>
    <dbReference type="NCBI Taxonomy" id="2709394"/>
    <lineage>
        <taxon>Bacteria</taxon>
        <taxon>Bacillati</taxon>
        <taxon>Actinomycetota</taxon>
        <taxon>Actinomycetes</taxon>
        <taxon>Mycobacteriales</taxon>
        <taxon>Corynebacteriaceae</taxon>
        <taxon>Corynebacterium</taxon>
    </lineage>
</organism>
<evidence type="ECO:0000313" key="2">
    <source>
        <dbReference type="EMBL" id="QPK79517.1"/>
    </source>
</evidence>
<proteinExistence type="predicted"/>
<evidence type="ECO:0000256" key="1">
    <source>
        <dbReference type="SAM" id="SignalP"/>
    </source>
</evidence>
<sequence length="559" mass="62063">MKVLLPHRRHTAVALITTLAVFGSALWPASAALATGIGENDTAHIVDVDDRESLEDLQFYTEDEAIEVDGEIGLTPAEVKQQQAQLDLVETLGEPQEQFIEGEMWSDAIELPEGVSKEEADTAEVHIANEDNLIDPDNPLRQTGAPCTTIWPKMIPVCGEILTQYNRLGGLTSWLLYPVEPQYQNPDGRGLRQKFVNGWIYWSPETGAHAVARHTAAVWAANGWEAGWMGYPTTGEVSLNGNTSLEGELTGWVQQFQGGRIYRSQAFNGFHVASINGLILEKWLEMGGPDSPLGFPVANEAKTPDGQGRFSAFQAGSIYWHPTHGAHPVEGDILKKWGAAGYETGHYGYPIADAIVREGTTYADQRFQGGTISGELFMPIDSFATPYIYFPTEAEADEFFGKIEDLLRNGGSSMTVGAAFRQMGKPRKYGPCTMYPHNFHKRTGSVPRDRVVVIDGEIKPRVTFKFETKCSEPVDYIKHTQKILIHHKSYIGAGTFDTLFTESDDRKKTDYFETKKFEVQCRTDKNNLFAGAATGQIINNGERFYARVFPRFARFPCGV</sequence>
<accession>A0A7T0PCA7</accession>
<feature type="chain" id="PRO_5038669806" evidence="1">
    <location>
        <begin position="35"/>
        <end position="559"/>
    </location>
</feature>
<keyword evidence="3" id="KW-1185">Reference proteome</keyword>
<dbReference type="KEGG" id="cliz:G7Y31_02055"/>
<dbReference type="Pfam" id="PF08310">
    <property type="entry name" value="LGFP"/>
    <property type="match status" value="3"/>
</dbReference>